<comment type="function">
    <text evidence="5">Modulates RecA activity.</text>
</comment>
<evidence type="ECO:0000256" key="4">
    <source>
        <dbReference type="ARBA" id="ARBA00022490"/>
    </source>
</evidence>
<dbReference type="InterPro" id="IPR053926">
    <property type="entry name" value="RecX_HTH_1st"/>
</dbReference>
<evidence type="ECO:0000313" key="10">
    <source>
        <dbReference type="Proteomes" id="UP000319836"/>
    </source>
</evidence>
<dbReference type="Gene3D" id="1.10.10.10">
    <property type="entry name" value="Winged helix-like DNA-binding domain superfamily/Winged helix DNA-binding domain"/>
    <property type="match status" value="3"/>
</dbReference>
<name>A0A538U835_UNCEI</name>
<dbReference type="GO" id="GO:0006282">
    <property type="term" value="P:regulation of DNA repair"/>
    <property type="evidence" value="ECO:0007669"/>
    <property type="project" value="UniProtKB-UniRule"/>
</dbReference>
<comment type="similarity">
    <text evidence="2 5">Belongs to the RecX family.</text>
</comment>
<organism evidence="9 10">
    <name type="scientific">Eiseniibacteriota bacterium</name>
    <dbReference type="NCBI Taxonomy" id="2212470"/>
    <lineage>
        <taxon>Bacteria</taxon>
        <taxon>Candidatus Eiseniibacteriota</taxon>
    </lineage>
</organism>
<evidence type="ECO:0000313" key="9">
    <source>
        <dbReference type="EMBL" id="TMQ72053.1"/>
    </source>
</evidence>
<dbReference type="Pfam" id="PF21982">
    <property type="entry name" value="RecX_HTH1"/>
    <property type="match status" value="1"/>
</dbReference>
<sequence length="167" mass="18616">MRRAIVPSGRRDPEDPEAIREAALELLDRSRRTRAELERKLREKGFSAPVLAGVLDRLAGVGLIDDVDYARAFLSGRLGRRAAGWRRLEMELRRRGVSATDAAAARAALGEEGGADETALASRVLRQVEARYAKLDPRVRRQRLYALLARRGFDGDVIERALRGEKA</sequence>
<dbReference type="PANTHER" id="PTHR33602">
    <property type="entry name" value="REGULATORY PROTEIN RECX FAMILY PROTEIN"/>
    <property type="match status" value="1"/>
</dbReference>
<evidence type="ECO:0000256" key="3">
    <source>
        <dbReference type="ARBA" id="ARBA00018111"/>
    </source>
</evidence>
<dbReference type="PANTHER" id="PTHR33602:SF1">
    <property type="entry name" value="REGULATORY PROTEIN RECX FAMILY PROTEIN"/>
    <property type="match status" value="1"/>
</dbReference>
<evidence type="ECO:0000259" key="7">
    <source>
        <dbReference type="Pfam" id="PF21981"/>
    </source>
</evidence>
<dbReference type="EMBL" id="VBPA01000080">
    <property type="protein sequence ID" value="TMQ72053.1"/>
    <property type="molecule type" value="Genomic_DNA"/>
</dbReference>
<feature type="domain" description="RecX second three-helical" evidence="6">
    <location>
        <begin position="65"/>
        <end position="105"/>
    </location>
</feature>
<evidence type="ECO:0000259" key="6">
    <source>
        <dbReference type="Pfam" id="PF02631"/>
    </source>
</evidence>
<evidence type="ECO:0000256" key="2">
    <source>
        <dbReference type="ARBA" id="ARBA00009695"/>
    </source>
</evidence>
<proteinExistence type="inferred from homology"/>
<feature type="domain" description="RecX third three-helical" evidence="7">
    <location>
        <begin position="116"/>
        <end position="162"/>
    </location>
</feature>
<dbReference type="Pfam" id="PF21981">
    <property type="entry name" value="RecX_HTH3"/>
    <property type="match status" value="1"/>
</dbReference>
<evidence type="ECO:0000256" key="1">
    <source>
        <dbReference type="ARBA" id="ARBA00004496"/>
    </source>
</evidence>
<dbReference type="HAMAP" id="MF_01114">
    <property type="entry name" value="RecX"/>
    <property type="match status" value="1"/>
</dbReference>
<dbReference type="GO" id="GO:0005737">
    <property type="term" value="C:cytoplasm"/>
    <property type="evidence" value="ECO:0007669"/>
    <property type="project" value="UniProtKB-SubCell"/>
</dbReference>
<dbReference type="InterPro" id="IPR036388">
    <property type="entry name" value="WH-like_DNA-bd_sf"/>
</dbReference>
<dbReference type="AlphaFoldDB" id="A0A538U835"/>
<keyword evidence="4 5" id="KW-0963">Cytoplasm</keyword>
<feature type="domain" description="RecX first three-helical" evidence="8">
    <location>
        <begin position="20"/>
        <end position="58"/>
    </location>
</feature>
<gene>
    <name evidence="5" type="primary">recX</name>
    <name evidence="9" type="ORF">E6K80_03790</name>
</gene>
<evidence type="ECO:0000259" key="8">
    <source>
        <dbReference type="Pfam" id="PF21982"/>
    </source>
</evidence>
<comment type="subcellular location">
    <subcellularLocation>
        <location evidence="1 5">Cytoplasm</location>
    </subcellularLocation>
</comment>
<comment type="caution">
    <text evidence="9">The sequence shown here is derived from an EMBL/GenBank/DDBJ whole genome shotgun (WGS) entry which is preliminary data.</text>
</comment>
<reference evidence="9 10" key="1">
    <citation type="journal article" date="2019" name="Nat. Microbiol.">
        <title>Mediterranean grassland soil C-N compound turnover is dependent on rainfall and depth, and is mediated by genomically divergent microorganisms.</title>
        <authorList>
            <person name="Diamond S."/>
            <person name="Andeer P.F."/>
            <person name="Li Z."/>
            <person name="Crits-Christoph A."/>
            <person name="Burstein D."/>
            <person name="Anantharaman K."/>
            <person name="Lane K.R."/>
            <person name="Thomas B.C."/>
            <person name="Pan C."/>
            <person name="Northen T.R."/>
            <person name="Banfield J.F."/>
        </authorList>
    </citation>
    <scope>NUCLEOTIDE SEQUENCE [LARGE SCALE GENOMIC DNA]</scope>
    <source>
        <strain evidence="9">WS_10</strain>
    </source>
</reference>
<accession>A0A538U835</accession>
<dbReference type="InterPro" id="IPR053925">
    <property type="entry name" value="RecX_HTH_3rd"/>
</dbReference>
<dbReference type="InterPro" id="IPR003783">
    <property type="entry name" value="Regulatory_RecX"/>
</dbReference>
<dbReference type="Pfam" id="PF02631">
    <property type="entry name" value="RecX_HTH2"/>
    <property type="match status" value="1"/>
</dbReference>
<protein>
    <recommendedName>
        <fullName evidence="3 5">Regulatory protein RecX</fullName>
    </recommendedName>
</protein>
<evidence type="ECO:0000256" key="5">
    <source>
        <dbReference type="HAMAP-Rule" id="MF_01114"/>
    </source>
</evidence>
<dbReference type="InterPro" id="IPR053924">
    <property type="entry name" value="RecX_HTH_2nd"/>
</dbReference>
<dbReference type="Proteomes" id="UP000319836">
    <property type="component" value="Unassembled WGS sequence"/>
</dbReference>